<evidence type="ECO:0000256" key="1">
    <source>
        <dbReference type="SAM" id="MobiDB-lite"/>
    </source>
</evidence>
<dbReference type="Proteomes" id="UP001059041">
    <property type="component" value="Linkage Group LG4"/>
</dbReference>
<dbReference type="AlphaFoldDB" id="A0A9W7WYG8"/>
<accession>A0A9W7WYG8</accession>
<sequence>MNCCVPNHNSILEELGFIHHLEGCCSVVSSSIKDSTCNCYTILRTLCRTAALRVTAGPVEMSDMKSGLPPRGPLPSEPFLQNQNKTDTKSPEKQLCNVYEVVLKNGYLTKCKSDVKMNGEWTNLLQR</sequence>
<proteinExistence type="predicted"/>
<feature type="region of interest" description="Disordered" evidence="1">
    <location>
        <begin position="61"/>
        <end position="91"/>
    </location>
</feature>
<evidence type="ECO:0000313" key="2">
    <source>
        <dbReference type="EMBL" id="KAI7810519.1"/>
    </source>
</evidence>
<keyword evidence="3" id="KW-1185">Reference proteome</keyword>
<evidence type="ECO:0000313" key="3">
    <source>
        <dbReference type="Proteomes" id="UP001059041"/>
    </source>
</evidence>
<protein>
    <submittedName>
        <fullName evidence="2">Uncharacterized protein</fullName>
    </submittedName>
</protein>
<dbReference type="EMBL" id="JAFHDT010000004">
    <property type="protein sequence ID" value="KAI7810519.1"/>
    <property type="molecule type" value="Genomic_DNA"/>
</dbReference>
<reference evidence="2" key="1">
    <citation type="submission" date="2021-02" db="EMBL/GenBank/DDBJ databases">
        <title>Comparative genomics reveals that relaxation of natural selection precedes convergent phenotypic evolution of cavefish.</title>
        <authorList>
            <person name="Peng Z."/>
        </authorList>
    </citation>
    <scope>NUCLEOTIDE SEQUENCE</scope>
    <source>
        <tissue evidence="2">Muscle</tissue>
    </source>
</reference>
<name>A0A9W7WYG8_TRIRA</name>
<gene>
    <name evidence="2" type="ORF">IRJ41_002955</name>
</gene>
<comment type="caution">
    <text evidence="2">The sequence shown here is derived from an EMBL/GenBank/DDBJ whole genome shotgun (WGS) entry which is preliminary data.</text>
</comment>
<organism evidence="2 3">
    <name type="scientific">Triplophysa rosa</name>
    <name type="common">Cave loach</name>
    <dbReference type="NCBI Taxonomy" id="992332"/>
    <lineage>
        <taxon>Eukaryota</taxon>
        <taxon>Metazoa</taxon>
        <taxon>Chordata</taxon>
        <taxon>Craniata</taxon>
        <taxon>Vertebrata</taxon>
        <taxon>Euteleostomi</taxon>
        <taxon>Actinopterygii</taxon>
        <taxon>Neopterygii</taxon>
        <taxon>Teleostei</taxon>
        <taxon>Ostariophysi</taxon>
        <taxon>Cypriniformes</taxon>
        <taxon>Nemacheilidae</taxon>
        <taxon>Triplophysa</taxon>
    </lineage>
</organism>